<evidence type="ECO:0000256" key="1">
    <source>
        <dbReference type="SAM" id="MobiDB-lite"/>
    </source>
</evidence>
<comment type="caution">
    <text evidence="3">The sequence shown here is derived from an EMBL/GenBank/DDBJ whole genome shotgun (WGS) entry which is preliminary data.</text>
</comment>
<proteinExistence type="predicted"/>
<feature type="region of interest" description="Disordered" evidence="1">
    <location>
        <begin position="105"/>
        <end position="144"/>
    </location>
</feature>
<organism evidence="3 4">
    <name type="scientific">Rubroshorea leprosula</name>
    <dbReference type="NCBI Taxonomy" id="152421"/>
    <lineage>
        <taxon>Eukaryota</taxon>
        <taxon>Viridiplantae</taxon>
        <taxon>Streptophyta</taxon>
        <taxon>Embryophyta</taxon>
        <taxon>Tracheophyta</taxon>
        <taxon>Spermatophyta</taxon>
        <taxon>Magnoliopsida</taxon>
        <taxon>eudicotyledons</taxon>
        <taxon>Gunneridae</taxon>
        <taxon>Pentapetalae</taxon>
        <taxon>rosids</taxon>
        <taxon>malvids</taxon>
        <taxon>Malvales</taxon>
        <taxon>Dipterocarpaceae</taxon>
        <taxon>Rubroshorea</taxon>
    </lineage>
</organism>
<evidence type="ECO:0000313" key="3">
    <source>
        <dbReference type="EMBL" id="GKV15833.1"/>
    </source>
</evidence>
<feature type="transmembrane region" description="Helical" evidence="2">
    <location>
        <begin position="195"/>
        <end position="221"/>
    </location>
</feature>
<dbReference type="Proteomes" id="UP001054252">
    <property type="component" value="Unassembled WGS sequence"/>
</dbReference>
<reference evidence="3 4" key="1">
    <citation type="journal article" date="2021" name="Commun. Biol.">
        <title>The genome of Shorea leprosula (Dipterocarpaceae) highlights the ecological relevance of drought in aseasonal tropical rainforests.</title>
        <authorList>
            <person name="Ng K.K.S."/>
            <person name="Kobayashi M.J."/>
            <person name="Fawcett J.A."/>
            <person name="Hatakeyama M."/>
            <person name="Paape T."/>
            <person name="Ng C.H."/>
            <person name="Ang C.C."/>
            <person name="Tnah L.H."/>
            <person name="Lee C.T."/>
            <person name="Nishiyama T."/>
            <person name="Sese J."/>
            <person name="O'Brien M.J."/>
            <person name="Copetti D."/>
            <person name="Mohd Noor M.I."/>
            <person name="Ong R.C."/>
            <person name="Putra M."/>
            <person name="Sireger I.Z."/>
            <person name="Indrioko S."/>
            <person name="Kosugi Y."/>
            <person name="Izuno A."/>
            <person name="Isagi Y."/>
            <person name="Lee S.L."/>
            <person name="Shimizu K.K."/>
        </authorList>
    </citation>
    <scope>NUCLEOTIDE SEQUENCE [LARGE SCALE GENOMIC DNA]</scope>
    <source>
        <strain evidence="3">214</strain>
    </source>
</reference>
<feature type="compositionally biased region" description="Basic and acidic residues" evidence="1">
    <location>
        <begin position="110"/>
        <end position="130"/>
    </location>
</feature>
<evidence type="ECO:0000313" key="4">
    <source>
        <dbReference type="Proteomes" id="UP001054252"/>
    </source>
</evidence>
<keyword evidence="2" id="KW-0472">Membrane</keyword>
<gene>
    <name evidence="3" type="ORF">SLEP1_g26582</name>
</gene>
<name>A0AAV5JMI7_9ROSI</name>
<dbReference type="PANTHER" id="PTHR34379">
    <property type="entry name" value="OS07G0553800 PROTEIN"/>
    <property type="match status" value="1"/>
</dbReference>
<sequence>MEATTKTATTTTTTAKPKMRRNGSRSFCRSKSFSLCFKPVVTDGGSVATTEPAFTHDPVEPLPPKVVSFDIKEEKNKGTRRRLSRVIKAVLFETSLVAKAIKKKLGQRSTDSHHLHPKPEKNPNEFSERDESLEDEEMGTASTVSSSLRFPSSITSAFLSPYSSCLSDRSVVSANGVVARENGKGYLGPNAGLSLLLMSLLIMIFWGKVCAIFCTSTWLFLMPRWSIKPSRSEKMVELPVPEIDSDLYRKKVIMRGLLERNRSH</sequence>
<evidence type="ECO:0000256" key="2">
    <source>
        <dbReference type="SAM" id="Phobius"/>
    </source>
</evidence>
<dbReference type="AlphaFoldDB" id="A0AAV5JMI7"/>
<feature type="region of interest" description="Disordered" evidence="1">
    <location>
        <begin position="1"/>
        <end position="25"/>
    </location>
</feature>
<keyword evidence="2" id="KW-0812">Transmembrane</keyword>
<feature type="compositionally biased region" description="Low complexity" evidence="1">
    <location>
        <begin position="1"/>
        <end position="16"/>
    </location>
</feature>
<keyword evidence="4" id="KW-1185">Reference proteome</keyword>
<keyword evidence="2" id="KW-1133">Transmembrane helix</keyword>
<dbReference type="PANTHER" id="PTHR34379:SF6">
    <property type="entry name" value="PROTEIN 3F"/>
    <property type="match status" value="1"/>
</dbReference>
<dbReference type="InterPro" id="IPR040411">
    <property type="entry name" value="At5g23160-like"/>
</dbReference>
<dbReference type="EMBL" id="BPVZ01000044">
    <property type="protein sequence ID" value="GKV15833.1"/>
    <property type="molecule type" value="Genomic_DNA"/>
</dbReference>
<protein>
    <submittedName>
        <fullName evidence="3">Uncharacterized protein</fullName>
    </submittedName>
</protein>
<accession>A0AAV5JMI7</accession>